<evidence type="ECO:0000313" key="2">
    <source>
        <dbReference type="EMBL" id="MXP45824.1"/>
    </source>
</evidence>
<feature type="chain" id="PRO_5026339128" evidence="1">
    <location>
        <begin position="23"/>
        <end position="126"/>
    </location>
</feature>
<dbReference type="AlphaFoldDB" id="A0A6I4V084"/>
<dbReference type="Proteomes" id="UP000471435">
    <property type="component" value="Unassembled WGS sequence"/>
</dbReference>
<accession>A0A6I4V084</accession>
<dbReference type="EMBL" id="WTYP01000001">
    <property type="protein sequence ID" value="MXP45824.1"/>
    <property type="molecule type" value="Genomic_DNA"/>
</dbReference>
<gene>
    <name evidence="2" type="ORF">GRI43_00260</name>
</gene>
<reference evidence="2 3" key="1">
    <citation type="submission" date="2019-12" db="EMBL/GenBank/DDBJ databases">
        <title>Genomic-based taxomic classification of the family Erythrobacteraceae.</title>
        <authorList>
            <person name="Xu L."/>
        </authorList>
    </citation>
    <scope>NUCLEOTIDE SEQUENCE [LARGE SCALE GENOMIC DNA]</scope>
    <source>
        <strain evidence="2 3">SW-109</strain>
    </source>
</reference>
<sequence length="126" mass="13798">MRTLTLLATGSLVAAIASSVSAAPDNKPIHAATQTQVTGCIVRGTLDQPFQADQECEATYVVKRNKDGRLIYQAYRDKGTLQPGQEIDTAFVNREEFMIGDYECKLVETAQPSGKTSSFRHCRLGE</sequence>
<evidence type="ECO:0000313" key="3">
    <source>
        <dbReference type="Proteomes" id="UP000471435"/>
    </source>
</evidence>
<protein>
    <submittedName>
        <fullName evidence="2">Uncharacterized protein</fullName>
    </submittedName>
</protein>
<keyword evidence="3" id="KW-1185">Reference proteome</keyword>
<evidence type="ECO:0000256" key="1">
    <source>
        <dbReference type="SAM" id="SignalP"/>
    </source>
</evidence>
<proteinExistence type="predicted"/>
<dbReference type="RefSeq" id="WP_160729132.1">
    <property type="nucleotide sequence ID" value="NZ_WTYP01000001.1"/>
</dbReference>
<organism evidence="2 3">
    <name type="scientific">Pontixanthobacter luteolus</name>
    <dbReference type="NCBI Taxonomy" id="295089"/>
    <lineage>
        <taxon>Bacteria</taxon>
        <taxon>Pseudomonadati</taxon>
        <taxon>Pseudomonadota</taxon>
        <taxon>Alphaproteobacteria</taxon>
        <taxon>Sphingomonadales</taxon>
        <taxon>Erythrobacteraceae</taxon>
        <taxon>Pontixanthobacter</taxon>
    </lineage>
</organism>
<keyword evidence="1" id="KW-0732">Signal</keyword>
<comment type="caution">
    <text evidence="2">The sequence shown here is derived from an EMBL/GenBank/DDBJ whole genome shotgun (WGS) entry which is preliminary data.</text>
</comment>
<name>A0A6I4V084_9SPHN</name>
<feature type="signal peptide" evidence="1">
    <location>
        <begin position="1"/>
        <end position="22"/>
    </location>
</feature>
<dbReference type="OrthoDB" id="7427664at2"/>